<evidence type="ECO:0000256" key="2">
    <source>
        <dbReference type="ARBA" id="ARBA00004651"/>
    </source>
</evidence>
<evidence type="ECO:0000256" key="8">
    <source>
        <dbReference type="ARBA" id="ARBA00022475"/>
    </source>
</evidence>
<keyword evidence="15 19" id="KW-0472">Membrane</keyword>
<comment type="subcellular location">
    <subcellularLocation>
        <location evidence="2">Cell membrane</location>
        <topology evidence="2">Multi-pass membrane protein</topology>
    </subcellularLocation>
</comment>
<feature type="transmembrane region" description="Helical" evidence="19">
    <location>
        <begin position="35"/>
        <end position="54"/>
    </location>
</feature>
<dbReference type="Proteomes" id="UP001596527">
    <property type="component" value="Unassembled WGS sequence"/>
</dbReference>
<feature type="transmembrane region" description="Helical" evidence="19">
    <location>
        <begin position="166"/>
        <end position="189"/>
    </location>
</feature>
<keyword evidence="10 18" id="KW-0808">Transferase</keyword>
<dbReference type="PANTHER" id="PTHR46382">
    <property type="entry name" value="PHOSPHATIDATE CYTIDYLYLTRANSFERASE"/>
    <property type="match status" value="1"/>
</dbReference>
<keyword evidence="11 18" id="KW-0812">Transmembrane</keyword>
<evidence type="ECO:0000256" key="13">
    <source>
        <dbReference type="ARBA" id="ARBA00022989"/>
    </source>
</evidence>
<keyword evidence="16" id="KW-0594">Phospholipid biosynthesis</keyword>
<evidence type="ECO:0000256" key="6">
    <source>
        <dbReference type="ARBA" id="ARBA00012487"/>
    </source>
</evidence>
<evidence type="ECO:0000256" key="14">
    <source>
        <dbReference type="ARBA" id="ARBA00023098"/>
    </source>
</evidence>
<sequence>MADDSARSLLDRVLRPGPSRDHTPLAATGRAGRNLPAAVTTAVVLVAAVVLTLWLFQPGFIALVVVLALGAAWELGGAFARIGVSVTMPPIYVGTIGILVSAWTLGLEATLIAMYLTVFVVIAWRLLDGSADGRVRDVVTSVFTVVYVPFLASFVVLLLAASRSAWMVAAFIAVTISNDIGGWAAGVLFGRHPMSPGISPKKSWEGFAGSVLACCAVGTGAMALLGADWWWGPVLGVASALVGTVGDLTESTIKREVGLKDMSNILPGHGGILDRLDSLLMTAPVSYLVLRAAMGG</sequence>
<reference evidence="21" key="1">
    <citation type="journal article" date="2019" name="Int. J. Syst. Evol. Microbiol.">
        <title>The Global Catalogue of Microorganisms (GCM) 10K type strain sequencing project: providing services to taxonomists for standard genome sequencing and annotation.</title>
        <authorList>
            <consortium name="The Broad Institute Genomics Platform"/>
            <consortium name="The Broad Institute Genome Sequencing Center for Infectious Disease"/>
            <person name="Wu L."/>
            <person name="Ma J."/>
        </authorList>
    </citation>
    <scope>NUCLEOTIDE SEQUENCE [LARGE SCALE GENOMIC DNA]</scope>
    <source>
        <strain evidence="21">CCUG 56698</strain>
    </source>
</reference>
<dbReference type="InterPro" id="IPR000374">
    <property type="entry name" value="PC_trans"/>
</dbReference>
<keyword evidence="9" id="KW-0444">Lipid biosynthesis</keyword>
<dbReference type="GO" id="GO:0016779">
    <property type="term" value="F:nucleotidyltransferase activity"/>
    <property type="evidence" value="ECO:0007669"/>
    <property type="project" value="UniProtKB-KW"/>
</dbReference>
<evidence type="ECO:0000256" key="7">
    <source>
        <dbReference type="ARBA" id="ARBA00019373"/>
    </source>
</evidence>
<name>A0ABW2SLA3_9ACTO</name>
<proteinExistence type="inferred from homology"/>
<dbReference type="RefSeq" id="WP_380972799.1">
    <property type="nucleotide sequence ID" value="NZ_JBHTEF010000001.1"/>
</dbReference>
<keyword evidence="14" id="KW-0443">Lipid metabolism</keyword>
<keyword evidence="12 18" id="KW-0548">Nucleotidyltransferase</keyword>
<evidence type="ECO:0000256" key="11">
    <source>
        <dbReference type="ARBA" id="ARBA00022692"/>
    </source>
</evidence>
<feature type="transmembrane region" description="Helical" evidence="19">
    <location>
        <begin position="139"/>
        <end position="160"/>
    </location>
</feature>
<evidence type="ECO:0000313" key="21">
    <source>
        <dbReference type="Proteomes" id="UP001596527"/>
    </source>
</evidence>
<comment type="pathway">
    <text evidence="3 18">Phospholipid metabolism; CDP-diacylglycerol biosynthesis; CDP-diacylglycerol from sn-glycerol 3-phosphate: step 3/3.</text>
</comment>
<evidence type="ECO:0000256" key="1">
    <source>
        <dbReference type="ARBA" id="ARBA00001698"/>
    </source>
</evidence>
<evidence type="ECO:0000256" key="5">
    <source>
        <dbReference type="ARBA" id="ARBA00010185"/>
    </source>
</evidence>
<evidence type="ECO:0000256" key="9">
    <source>
        <dbReference type="ARBA" id="ARBA00022516"/>
    </source>
</evidence>
<keyword evidence="13 19" id="KW-1133">Transmembrane helix</keyword>
<feature type="transmembrane region" description="Helical" evidence="19">
    <location>
        <begin position="60"/>
        <end position="79"/>
    </location>
</feature>
<evidence type="ECO:0000256" key="16">
    <source>
        <dbReference type="ARBA" id="ARBA00023209"/>
    </source>
</evidence>
<feature type="transmembrane region" description="Helical" evidence="19">
    <location>
        <begin position="210"/>
        <end position="231"/>
    </location>
</feature>
<dbReference type="Pfam" id="PF01148">
    <property type="entry name" value="CTP_transf_1"/>
    <property type="match status" value="1"/>
</dbReference>
<dbReference type="PANTHER" id="PTHR46382:SF1">
    <property type="entry name" value="PHOSPHATIDATE CYTIDYLYLTRANSFERASE"/>
    <property type="match status" value="1"/>
</dbReference>
<evidence type="ECO:0000256" key="18">
    <source>
        <dbReference type="RuleBase" id="RU003938"/>
    </source>
</evidence>
<evidence type="ECO:0000313" key="20">
    <source>
        <dbReference type="EMBL" id="MFC7580599.1"/>
    </source>
</evidence>
<evidence type="ECO:0000256" key="19">
    <source>
        <dbReference type="SAM" id="Phobius"/>
    </source>
</evidence>
<dbReference type="EMBL" id="JBHTEF010000001">
    <property type="protein sequence ID" value="MFC7580599.1"/>
    <property type="molecule type" value="Genomic_DNA"/>
</dbReference>
<feature type="transmembrane region" description="Helical" evidence="19">
    <location>
        <begin position="109"/>
        <end position="127"/>
    </location>
</feature>
<comment type="catalytic activity">
    <reaction evidence="1 18">
        <text>a 1,2-diacyl-sn-glycero-3-phosphate + CTP + H(+) = a CDP-1,2-diacyl-sn-glycerol + diphosphate</text>
        <dbReference type="Rhea" id="RHEA:16229"/>
        <dbReference type="ChEBI" id="CHEBI:15378"/>
        <dbReference type="ChEBI" id="CHEBI:33019"/>
        <dbReference type="ChEBI" id="CHEBI:37563"/>
        <dbReference type="ChEBI" id="CHEBI:58332"/>
        <dbReference type="ChEBI" id="CHEBI:58608"/>
        <dbReference type="EC" id="2.7.7.41"/>
    </reaction>
</comment>
<comment type="similarity">
    <text evidence="5 18">Belongs to the CDS family.</text>
</comment>
<evidence type="ECO:0000256" key="12">
    <source>
        <dbReference type="ARBA" id="ARBA00022695"/>
    </source>
</evidence>
<evidence type="ECO:0000256" key="3">
    <source>
        <dbReference type="ARBA" id="ARBA00005119"/>
    </source>
</evidence>
<evidence type="ECO:0000256" key="10">
    <source>
        <dbReference type="ARBA" id="ARBA00022679"/>
    </source>
</evidence>
<keyword evidence="17" id="KW-1208">Phospholipid metabolism</keyword>
<evidence type="ECO:0000256" key="15">
    <source>
        <dbReference type="ARBA" id="ARBA00023136"/>
    </source>
</evidence>
<dbReference type="EC" id="2.7.7.41" evidence="6 18"/>
<evidence type="ECO:0000256" key="17">
    <source>
        <dbReference type="ARBA" id="ARBA00023264"/>
    </source>
</evidence>
<organism evidence="20 21">
    <name type="scientific">Schaalia naturae</name>
    <dbReference type="NCBI Taxonomy" id="635203"/>
    <lineage>
        <taxon>Bacteria</taxon>
        <taxon>Bacillati</taxon>
        <taxon>Actinomycetota</taxon>
        <taxon>Actinomycetes</taxon>
        <taxon>Actinomycetales</taxon>
        <taxon>Actinomycetaceae</taxon>
        <taxon>Schaalia</taxon>
    </lineage>
</organism>
<comment type="pathway">
    <text evidence="4">Lipid metabolism.</text>
</comment>
<comment type="caution">
    <text evidence="20">The sequence shown here is derived from an EMBL/GenBank/DDBJ whole genome shotgun (WGS) entry which is preliminary data.</text>
</comment>
<keyword evidence="8" id="KW-1003">Cell membrane</keyword>
<protein>
    <recommendedName>
        <fullName evidence="7 18">Phosphatidate cytidylyltransferase</fullName>
        <ecNumber evidence="6 18">2.7.7.41</ecNumber>
    </recommendedName>
</protein>
<evidence type="ECO:0000256" key="4">
    <source>
        <dbReference type="ARBA" id="ARBA00005189"/>
    </source>
</evidence>
<keyword evidence="21" id="KW-1185">Reference proteome</keyword>
<gene>
    <name evidence="20" type="ORF">ACFQWG_05165</name>
</gene>
<accession>A0ABW2SLA3</accession>
<dbReference type="PROSITE" id="PS01315">
    <property type="entry name" value="CDS"/>
    <property type="match status" value="1"/>
</dbReference>